<name>A0A1F4WMI2_UNCKA</name>
<evidence type="ECO:0000259" key="2">
    <source>
        <dbReference type="Pfam" id="PF02517"/>
    </source>
</evidence>
<dbReference type="EMBL" id="MEWA01000004">
    <property type="protein sequence ID" value="OGC70596.1"/>
    <property type="molecule type" value="Genomic_DNA"/>
</dbReference>
<keyword evidence="1" id="KW-0812">Transmembrane</keyword>
<evidence type="ECO:0000313" key="3">
    <source>
        <dbReference type="EMBL" id="OGC70596.1"/>
    </source>
</evidence>
<evidence type="ECO:0000313" key="4">
    <source>
        <dbReference type="Proteomes" id="UP000179113"/>
    </source>
</evidence>
<dbReference type="GO" id="GO:0004175">
    <property type="term" value="F:endopeptidase activity"/>
    <property type="evidence" value="ECO:0007669"/>
    <property type="project" value="UniProtKB-ARBA"/>
</dbReference>
<feature type="transmembrane region" description="Helical" evidence="1">
    <location>
        <begin position="157"/>
        <end position="178"/>
    </location>
</feature>
<sequence>MKNTVVEKVAVREMQIQLAILVVAAAIYTIGRSYWNPTGFDIGLYWKVSQKGFLETMLPLIPIAMLIPFVMGQLDWLTSDAAERLEVGTSVRSPIWLKLFRSVFAGITEELGYRGIFIYTGMVAIFIVNTHFSEVAVALMALGILLGNRRKEKASEIVLMTLAIFLAYVLIMVTMNIMGQKNPLDVLIIGFYLPVYRWVLSPENRLVVGSILSGLWAAEILYIIISVGVMRSVKPKNIAQKRQQKFYLELHTPGMTLKIILLNGLIFGMLFWIIVQTDPSVVLARPSLEVMAITVAVFSFGRGHRYQGWKGVIGAVAFGWYIQYVAFTYGLLYAMVVHCMYNCTIDISNQLAQSIKDAAKAGLKEETA</sequence>
<dbReference type="Pfam" id="PF02517">
    <property type="entry name" value="Rce1-like"/>
    <property type="match status" value="1"/>
</dbReference>
<feature type="transmembrane region" description="Helical" evidence="1">
    <location>
        <begin position="254"/>
        <end position="275"/>
    </location>
</feature>
<comment type="caution">
    <text evidence="3">The sequence shown here is derived from an EMBL/GenBank/DDBJ whole genome shotgun (WGS) entry which is preliminary data.</text>
</comment>
<reference evidence="3 4" key="1">
    <citation type="journal article" date="2016" name="Nat. Commun.">
        <title>Thousands of microbial genomes shed light on interconnected biogeochemical processes in an aquifer system.</title>
        <authorList>
            <person name="Anantharaman K."/>
            <person name="Brown C.T."/>
            <person name="Hug L.A."/>
            <person name="Sharon I."/>
            <person name="Castelle C.J."/>
            <person name="Probst A.J."/>
            <person name="Thomas B.C."/>
            <person name="Singh A."/>
            <person name="Wilkins M.J."/>
            <person name="Karaoz U."/>
            <person name="Brodie E.L."/>
            <person name="Williams K.H."/>
            <person name="Hubbard S.S."/>
            <person name="Banfield J.F."/>
        </authorList>
    </citation>
    <scope>NUCLEOTIDE SEQUENCE [LARGE SCALE GENOMIC DNA]</scope>
</reference>
<evidence type="ECO:0000256" key="1">
    <source>
        <dbReference type="SAM" id="Phobius"/>
    </source>
</evidence>
<dbReference type="Proteomes" id="UP000179113">
    <property type="component" value="Unassembled WGS sequence"/>
</dbReference>
<feature type="transmembrane region" description="Helical" evidence="1">
    <location>
        <begin position="206"/>
        <end position="233"/>
    </location>
</feature>
<feature type="transmembrane region" description="Helical" evidence="1">
    <location>
        <begin position="14"/>
        <end position="31"/>
    </location>
</feature>
<feature type="transmembrane region" description="Helical" evidence="1">
    <location>
        <begin position="116"/>
        <end position="145"/>
    </location>
</feature>
<gene>
    <name evidence="3" type="ORF">A2415_02495</name>
</gene>
<dbReference type="AlphaFoldDB" id="A0A1F4WMI2"/>
<dbReference type="GO" id="GO:0080120">
    <property type="term" value="P:CAAX-box protein maturation"/>
    <property type="evidence" value="ECO:0007669"/>
    <property type="project" value="UniProtKB-ARBA"/>
</dbReference>
<dbReference type="InterPro" id="IPR003675">
    <property type="entry name" value="Rce1/LyrA-like_dom"/>
</dbReference>
<feature type="transmembrane region" description="Helical" evidence="1">
    <location>
        <begin position="52"/>
        <end position="71"/>
    </location>
</feature>
<organism evidence="3 4">
    <name type="scientific">candidate division WWE3 bacterium RIFOXYC1_FULL_39_7</name>
    <dbReference type="NCBI Taxonomy" id="1802643"/>
    <lineage>
        <taxon>Bacteria</taxon>
        <taxon>Katanobacteria</taxon>
    </lineage>
</organism>
<keyword evidence="1" id="KW-0472">Membrane</keyword>
<keyword evidence="1" id="KW-1133">Transmembrane helix</keyword>
<feature type="domain" description="CAAX prenyl protease 2/Lysostaphin resistance protein A-like" evidence="2">
    <location>
        <begin position="290"/>
        <end position="343"/>
    </location>
</feature>
<protein>
    <recommendedName>
        <fullName evidence="2">CAAX prenyl protease 2/Lysostaphin resistance protein A-like domain-containing protein</fullName>
    </recommendedName>
</protein>
<feature type="transmembrane region" description="Helical" evidence="1">
    <location>
        <begin position="281"/>
        <end position="300"/>
    </location>
</feature>
<feature type="transmembrane region" description="Helical" evidence="1">
    <location>
        <begin position="312"/>
        <end position="336"/>
    </location>
</feature>
<proteinExistence type="predicted"/>
<accession>A0A1F4WMI2</accession>